<proteinExistence type="predicted"/>
<evidence type="ECO:0000313" key="2">
    <source>
        <dbReference type="Proteomes" id="UP000030745"/>
    </source>
</evidence>
<reference evidence="1 2" key="1">
    <citation type="journal article" date="2013" name="PLoS Genet.">
        <title>Distinctive expansion of potential virulence genes in the genome of the oomycete fish pathogen Saprolegnia parasitica.</title>
        <authorList>
            <person name="Jiang R.H."/>
            <person name="de Bruijn I."/>
            <person name="Haas B.J."/>
            <person name="Belmonte R."/>
            <person name="Lobach L."/>
            <person name="Christie J."/>
            <person name="van den Ackerveken G."/>
            <person name="Bottin A."/>
            <person name="Bulone V."/>
            <person name="Diaz-Moreno S.M."/>
            <person name="Dumas B."/>
            <person name="Fan L."/>
            <person name="Gaulin E."/>
            <person name="Govers F."/>
            <person name="Grenville-Briggs L.J."/>
            <person name="Horner N.R."/>
            <person name="Levin J.Z."/>
            <person name="Mammella M."/>
            <person name="Meijer H.J."/>
            <person name="Morris P."/>
            <person name="Nusbaum C."/>
            <person name="Oome S."/>
            <person name="Phillips A.J."/>
            <person name="van Rooyen D."/>
            <person name="Rzeszutek E."/>
            <person name="Saraiva M."/>
            <person name="Secombes C.J."/>
            <person name="Seidl M.F."/>
            <person name="Snel B."/>
            <person name="Stassen J.H."/>
            <person name="Sykes S."/>
            <person name="Tripathy S."/>
            <person name="van den Berg H."/>
            <person name="Vega-Arreguin J.C."/>
            <person name="Wawra S."/>
            <person name="Young S.K."/>
            <person name="Zeng Q."/>
            <person name="Dieguez-Uribeondo J."/>
            <person name="Russ C."/>
            <person name="Tyler B.M."/>
            <person name="van West P."/>
        </authorList>
    </citation>
    <scope>NUCLEOTIDE SEQUENCE [LARGE SCALE GENOMIC DNA]</scope>
    <source>
        <strain evidence="1 2">CBS 223.65</strain>
    </source>
</reference>
<dbReference type="Gene3D" id="3.80.10.10">
    <property type="entry name" value="Ribonuclease Inhibitor"/>
    <property type="match status" value="1"/>
</dbReference>
<dbReference type="SUPFAM" id="SSF52047">
    <property type="entry name" value="RNI-like"/>
    <property type="match status" value="1"/>
</dbReference>
<dbReference type="AlphaFoldDB" id="A0A067CNK0"/>
<evidence type="ECO:0008006" key="3">
    <source>
        <dbReference type="Google" id="ProtNLM"/>
    </source>
</evidence>
<protein>
    <recommendedName>
        <fullName evidence="3">F-box domain-containing protein</fullName>
    </recommendedName>
</protein>
<dbReference type="EMBL" id="KK583195">
    <property type="protein sequence ID" value="KDO32249.1"/>
    <property type="molecule type" value="Genomic_DNA"/>
</dbReference>
<accession>A0A067CNK0</accession>
<dbReference type="Proteomes" id="UP000030745">
    <property type="component" value="Unassembled WGS sequence"/>
</dbReference>
<dbReference type="KEGG" id="spar:SPRG_02729"/>
<evidence type="ECO:0000313" key="1">
    <source>
        <dbReference type="EMBL" id="KDO32249.1"/>
    </source>
</evidence>
<name>A0A067CNK0_SAPPC</name>
<gene>
    <name evidence="1" type="ORF">SPRG_02729</name>
</gene>
<dbReference type="GeneID" id="24125268"/>
<keyword evidence="2" id="KW-1185">Reference proteome</keyword>
<sequence>MLASPKRQVRPKVSSALQIGPMLLPEILEVIFEHLSDNVTLRAFLTAWPEKHLTLPLQALRQLLGHTTSQLRVAWPIVHVLEDNLDEQTMDYLYGTFPLSPQIHIEYQLGDAADLDDVLQDYGPCLAALKLYSSFEDIDDVREMRSLLLSVPHLRRLEVHLIDRNDATHGLSLLLQVLEHPTLTHLTLANGEDPVELDIAFSHQLLKWLETRRVQHLSLENLFLATNAALPSALSRAIAENNQLQALHLRTVNVFESSVLHGYTLPNSVTSFEWEELSASDSSAIDNLVAAIQDARALRHLAWKNAVRLLTDTRVRRVLSQLTSLTLHNVTSSEMPALVSGLQHVPHLQHLTLCRNLEELSVYGHRFTATELGLWLVAVLRWPQLRSLALASHRCSLQQCLSLLPAIAAAAKHLTTLDLANDVWSLDEKNVFWRELATVARVEIAP</sequence>
<organism evidence="1 2">
    <name type="scientific">Saprolegnia parasitica (strain CBS 223.65)</name>
    <dbReference type="NCBI Taxonomy" id="695850"/>
    <lineage>
        <taxon>Eukaryota</taxon>
        <taxon>Sar</taxon>
        <taxon>Stramenopiles</taxon>
        <taxon>Oomycota</taxon>
        <taxon>Saprolegniomycetes</taxon>
        <taxon>Saprolegniales</taxon>
        <taxon>Saprolegniaceae</taxon>
        <taxon>Saprolegnia</taxon>
    </lineage>
</organism>
<dbReference type="RefSeq" id="XP_012196706.1">
    <property type="nucleotide sequence ID" value="XM_012341316.1"/>
</dbReference>
<dbReference type="InterPro" id="IPR032675">
    <property type="entry name" value="LRR_dom_sf"/>
</dbReference>
<dbReference type="VEuPathDB" id="FungiDB:SPRG_02729"/>
<dbReference type="OrthoDB" id="10301742at2759"/>